<dbReference type="Pfam" id="PF00111">
    <property type="entry name" value="Fer2"/>
    <property type="match status" value="1"/>
</dbReference>
<dbReference type="InterPro" id="IPR036884">
    <property type="entry name" value="2Fe-2S-bd_dom_sf"/>
</dbReference>
<dbReference type="GO" id="GO:0046872">
    <property type="term" value="F:metal ion binding"/>
    <property type="evidence" value="ECO:0007669"/>
    <property type="project" value="UniProtKB-KW"/>
</dbReference>
<keyword evidence="5" id="KW-0411">Iron-sulfur</keyword>
<evidence type="ECO:0000256" key="2">
    <source>
        <dbReference type="ARBA" id="ARBA00022723"/>
    </source>
</evidence>
<organism evidence="7 8">
    <name type="scientific">Paraflavitalea soli</name>
    <dbReference type="NCBI Taxonomy" id="2315862"/>
    <lineage>
        <taxon>Bacteria</taxon>
        <taxon>Pseudomonadati</taxon>
        <taxon>Bacteroidota</taxon>
        <taxon>Chitinophagia</taxon>
        <taxon>Chitinophagales</taxon>
        <taxon>Chitinophagaceae</taxon>
        <taxon>Paraflavitalea</taxon>
    </lineage>
</organism>
<dbReference type="Gene3D" id="1.10.150.120">
    <property type="entry name" value="[2Fe-2S]-binding domain"/>
    <property type="match status" value="1"/>
</dbReference>
<dbReference type="Pfam" id="PF01799">
    <property type="entry name" value="Fer2_2"/>
    <property type="match status" value="1"/>
</dbReference>
<keyword evidence="8" id="KW-1185">Reference proteome</keyword>
<dbReference type="PANTHER" id="PTHR44379">
    <property type="entry name" value="OXIDOREDUCTASE WITH IRON-SULFUR SUBUNIT"/>
    <property type="match status" value="1"/>
</dbReference>
<dbReference type="Gene3D" id="3.10.20.30">
    <property type="match status" value="1"/>
</dbReference>
<evidence type="ECO:0000256" key="5">
    <source>
        <dbReference type="ARBA" id="ARBA00023014"/>
    </source>
</evidence>
<proteinExistence type="predicted"/>
<sequence length="156" mass="16933">MIKLQVNSKSYSVEASPQMPLLWVLRDMLGLTGTKFGCGMAQCGACTVHLNGEAVRSCVTPVARAANQQVTTIEGLSTDLSHPLQRAWLEEDVLQCGYCQSGQLMSAAVLLREKPDPTDEDIDLAMSGNICRCGTYPRVRKAIHRAAQLQKEGGKP</sequence>
<keyword evidence="3" id="KW-0560">Oxidoreductase</keyword>
<keyword evidence="4" id="KW-0408">Iron</keyword>
<reference evidence="7 8" key="1">
    <citation type="submission" date="2018-09" db="EMBL/GenBank/DDBJ databases">
        <title>Genome sequencing of strain 6GH32-13.</title>
        <authorList>
            <person name="Weon H.-Y."/>
            <person name="Heo J."/>
            <person name="Kwon S.-W."/>
        </authorList>
    </citation>
    <scope>NUCLEOTIDE SEQUENCE [LARGE SCALE GENOMIC DNA]</scope>
    <source>
        <strain evidence="7 8">5GH32-13</strain>
    </source>
</reference>
<evidence type="ECO:0000256" key="4">
    <source>
        <dbReference type="ARBA" id="ARBA00023004"/>
    </source>
</evidence>
<dbReference type="InterPro" id="IPR001041">
    <property type="entry name" value="2Fe-2S_ferredoxin-type"/>
</dbReference>
<evidence type="ECO:0000256" key="1">
    <source>
        <dbReference type="ARBA" id="ARBA00022714"/>
    </source>
</evidence>
<dbReference type="OrthoDB" id="9796880at2"/>
<dbReference type="GO" id="GO:0016491">
    <property type="term" value="F:oxidoreductase activity"/>
    <property type="evidence" value="ECO:0007669"/>
    <property type="project" value="UniProtKB-KW"/>
</dbReference>
<dbReference type="PROSITE" id="PS00197">
    <property type="entry name" value="2FE2S_FER_1"/>
    <property type="match status" value="1"/>
</dbReference>
<dbReference type="InterPro" id="IPR051452">
    <property type="entry name" value="Diverse_Oxidoreductases"/>
</dbReference>
<dbReference type="PANTHER" id="PTHR44379:SF2">
    <property type="entry name" value="BLR6218 PROTEIN"/>
    <property type="match status" value="1"/>
</dbReference>
<dbReference type="KEGG" id="pseg:D3H65_07850"/>
<evidence type="ECO:0000256" key="3">
    <source>
        <dbReference type="ARBA" id="ARBA00023002"/>
    </source>
</evidence>
<dbReference type="RefSeq" id="WP_119049762.1">
    <property type="nucleotide sequence ID" value="NZ_CP032157.1"/>
</dbReference>
<dbReference type="InterPro" id="IPR012675">
    <property type="entry name" value="Beta-grasp_dom_sf"/>
</dbReference>
<dbReference type="SUPFAM" id="SSF54292">
    <property type="entry name" value="2Fe-2S ferredoxin-like"/>
    <property type="match status" value="1"/>
</dbReference>
<keyword evidence="2" id="KW-0479">Metal-binding</keyword>
<evidence type="ECO:0000313" key="8">
    <source>
        <dbReference type="Proteomes" id="UP000263900"/>
    </source>
</evidence>
<dbReference type="InterPro" id="IPR036010">
    <property type="entry name" value="2Fe-2S_ferredoxin-like_sf"/>
</dbReference>
<dbReference type="InterPro" id="IPR006058">
    <property type="entry name" value="2Fe2S_fd_BS"/>
</dbReference>
<dbReference type="Proteomes" id="UP000263900">
    <property type="component" value="Chromosome"/>
</dbReference>
<feature type="domain" description="2Fe-2S ferredoxin-type" evidence="6">
    <location>
        <begin position="1"/>
        <end position="76"/>
    </location>
</feature>
<dbReference type="GO" id="GO:0051537">
    <property type="term" value="F:2 iron, 2 sulfur cluster binding"/>
    <property type="evidence" value="ECO:0007669"/>
    <property type="project" value="UniProtKB-KW"/>
</dbReference>
<dbReference type="CDD" id="cd00207">
    <property type="entry name" value="fer2"/>
    <property type="match status" value="1"/>
</dbReference>
<dbReference type="EMBL" id="CP032157">
    <property type="protein sequence ID" value="AXY73898.1"/>
    <property type="molecule type" value="Genomic_DNA"/>
</dbReference>
<evidence type="ECO:0000313" key="7">
    <source>
        <dbReference type="EMBL" id="AXY73898.1"/>
    </source>
</evidence>
<evidence type="ECO:0000259" key="6">
    <source>
        <dbReference type="PROSITE" id="PS51085"/>
    </source>
</evidence>
<name>A0A3B7MI63_9BACT</name>
<dbReference type="PROSITE" id="PS51085">
    <property type="entry name" value="2FE2S_FER_2"/>
    <property type="match status" value="1"/>
</dbReference>
<gene>
    <name evidence="7" type="ORF">D3H65_07850</name>
</gene>
<dbReference type="SUPFAM" id="SSF47741">
    <property type="entry name" value="CO dehydrogenase ISP C-domain like"/>
    <property type="match status" value="1"/>
</dbReference>
<dbReference type="AlphaFoldDB" id="A0A3B7MI63"/>
<protein>
    <submittedName>
        <fullName evidence="7">(2Fe-2S)-binding protein</fullName>
    </submittedName>
</protein>
<dbReference type="InterPro" id="IPR002888">
    <property type="entry name" value="2Fe-2S-bd"/>
</dbReference>
<keyword evidence="1" id="KW-0001">2Fe-2S</keyword>
<accession>A0A3B7MI63</accession>